<proteinExistence type="predicted"/>
<dbReference type="OrthoDB" id="122103at2759"/>
<comment type="caution">
    <text evidence="2">The sequence shown here is derived from an EMBL/GenBank/DDBJ whole genome shotgun (WGS) entry which is preliminary data.</text>
</comment>
<evidence type="ECO:0000313" key="4">
    <source>
        <dbReference type="EMBL" id="KAE9332191.1"/>
    </source>
</evidence>
<organism evidence="2 7">
    <name type="scientific">Phytophthora rubi</name>
    <dbReference type="NCBI Taxonomy" id="129364"/>
    <lineage>
        <taxon>Eukaryota</taxon>
        <taxon>Sar</taxon>
        <taxon>Stramenopiles</taxon>
        <taxon>Oomycota</taxon>
        <taxon>Peronosporomycetes</taxon>
        <taxon>Peronosporales</taxon>
        <taxon>Peronosporaceae</taxon>
        <taxon>Phytophthora</taxon>
    </lineage>
</organism>
<dbReference type="EMBL" id="QXFV01000316">
    <property type="protein sequence ID" value="KAE9041358.1"/>
    <property type="molecule type" value="Genomic_DNA"/>
</dbReference>
<keyword evidence="6" id="KW-1185">Reference proteome</keyword>
<dbReference type="Proteomes" id="UP000429607">
    <property type="component" value="Unassembled WGS sequence"/>
</dbReference>
<feature type="region of interest" description="Disordered" evidence="1">
    <location>
        <begin position="229"/>
        <end position="249"/>
    </location>
</feature>
<evidence type="ECO:0000313" key="5">
    <source>
        <dbReference type="Proteomes" id="UP000429607"/>
    </source>
</evidence>
<protein>
    <submittedName>
        <fullName evidence="2">Uncharacterized protein</fullName>
    </submittedName>
</protein>
<feature type="compositionally biased region" description="Basic and acidic residues" evidence="1">
    <location>
        <begin position="99"/>
        <end position="112"/>
    </location>
</feature>
<feature type="region of interest" description="Disordered" evidence="1">
    <location>
        <begin position="288"/>
        <end position="310"/>
    </location>
</feature>
<name>A0A6A3MU15_9STRA</name>
<dbReference type="Proteomes" id="UP000435112">
    <property type="component" value="Unassembled WGS sequence"/>
</dbReference>
<dbReference type="AlphaFoldDB" id="A0A6A3MU15"/>
<feature type="region of interest" description="Disordered" evidence="1">
    <location>
        <begin position="21"/>
        <end position="87"/>
    </location>
</feature>
<sequence>MGRRGVQQLTAAQWREALEHQIREKQQQEERAEDAGQSQRRSQSAPQQDDGEQFATVPGLERAATTASGEASDGQAAGRKRCIQSQSREDYLRGLQEQIEEKKRLAEEERVKERRRRRSRSEEDDANVGAAARRGACGESGECLNVDPREHAAIALQQRLEEAKATTSSNQLEVEPCQTPLLKADPAADPVAITKIVDFCEELKKQNEDVKRQLLEQHAVLTSLHSTLEADGKASGSAPQRRGSKLRSSVDKLQVKLGAGNARMGLSPKTTQIKCPVAKAVIPLKLAPRPRPMRGDTKIPFPSRGPPSSLRSAGANIIKGLALECTAEPKSSSPRVEAKTDACTRPLKGIVTSEEIRQSNEIDADSSMSEVHAPPETITCTSEDREECRSTCADTKFEVKSSCDTNVTSVQSGMCATERFDSEEECPMDADSKLVHGWELASADDNPLDCTSIFILDGPSSLVSIDKPLSDLFH</sequence>
<evidence type="ECO:0000313" key="7">
    <source>
        <dbReference type="Proteomes" id="UP000435112"/>
    </source>
</evidence>
<evidence type="ECO:0000256" key="1">
    <source>
        <dbReference type="SAM" id="MobiDB-lite"/>
    </source>
</evidence>
<feature type="region of interest" description="Disordered" evidence="1">
    <location>
        <begin position="99"/>
        <end position="144"/>
    </location>
</feature>
<evidence type="ECO:0000313" key="6">
    <source>
        <dbReference type="Proteomes" id="UP000434957"/>
    </source>
</evidence>
<dbReference type="EMBL" id="QXFT01000977">
    <property type="protein sequence ID" value="KAE9332191.1"/>
    <property type="molecule type" value="Genomic_DNA"/>
</dbReference>
<gene>
    <name evidence="3" type="ORF">PR001_g6657</name>
    <name evidence="2" type="ORF">PR002_g6970</name>
    <name evidence="4" type="ORF">PR003_g14637</name>
</gene>
<dbReference type="Proteomes" id="UP000434957">
    <property type="component" value="Unassembled WGS sequence"/>
</dbReference>
<evidence type="ECO:0000313" key="2">
    <source>
        <dbReference type="EMBL" id="KAE9036655.1"/>
    </source>
</evidence>
<reference evidence="5 7" key="1">
    <citation type="submission" date="2018-09" db="EMBL/GenBank/DDBJ databases">
        <title>Genomic investigation of the strawberry pathogen Phytophthora fragariae indicates pathogenicity is determined by transcriptional variation in three key races.</title>
        <authorList>
            <person name="Adams T.M."/>
            <person name="Armitage A.D."/>
            <person name="Sobczyk M.K."/>
            <person name="Bates H.J."/>
            <person name="Dunwell J.M."/>
            <person name="Nellist C.F."/>
            <person name="Harrison R.J."/>
        </authorList>
    </citation>
    <scope>NUCLEOTIDE SEQUENCE [LARGE SCALE GENOMIC DNA]</scope>
    <source>
        <strain evidence="3 5">SCRP249</strain>
        <strain evidence="2 7">SCRP324</strain>
        <strain evidence="4 6">SCRP333</strain>
    </source>
</reference>
<accession>A0A6A3MU15</accession>
<evidence type="ECO:0000313" key="3">
    <source>
        <dbReference type="EMBL" id="KAE9041358.1"/>
    </source>
</evidence>
<dbReference type="EMBL" id="QXFU01000323">
    <property type="protein sequence ID" value="KAE9036655.1"/>
    <property type="molecule type" value="Genomic_DNA"/>
</dbReference>
<feature type="compositionally biased region" description="Basic and acidic residues" evidence="1">
    <location>
        <begin position="21"/>
        <end position="34"/>
    </location>
</feature>